<dbReference type="EMBL" id="RTJF01000075">
    <property type="protein sequence ID" value="MJL96482.1"/>
    <property type="molecule type" value="Genomic_DNA"/>
</dbReference>
<dbReference type="Proteomes" id="UP000885382">
    <property type="component" value="Unassembled WGS sequence"/>
</dbReference>
<comment type="caution">
    <text evidence="3">The sequence shown here is derived from an EMBL/GenBank/DDBJ whole genome shotgun (WGS) entry which is preliminary data.</text>
</comment>
<reference evidence="2 4" key="1">
    <citation type="submission" date="2017-12" db="EMBL/GenBank/DDBJ databases">
        <title>Rapid rising of carbapenem-resistant Enterobacteriaceae(CRE) and emergence of colistin resistance genemcr-1 in CRE in the hospital of Henan, China.</title>
        <authorList>
            <person name="Sun Q."/>
            <person name="Zhang R."/>
            <person name="Li Y."/>
            <person name="Shen Y."/>
            <person name="Zhang Y."/>
            <person name="Yang J."/>
            <person name="Shu L."/>
            <person name="Zhou H."/>
            <person name="Wang Y."/>
            <person name="Wang B."/>
            <person name="Shen Z."/>
        </authorList>
    </citation>
    <scope>NUCLEOTIDE SEQUENCE [LARGE SCALE GENOMIC DNA]</scope>
    <source>
        <strain evidence="2 4">3512</strain>
    </source>
</reference>
<reference evidence="3 5" key="2">
    <citation type="submission" date="2018-06" db="EMBL/GenBank/DDBJ databases">
        <title>Draft genome sequence of mcr-1-harboring Escherichia coli isolated from wound infection of a hospitalized patient, in Bolivia.</title>
        <authorList>
            <person name="Munoz M.E."/>
            <person name="Moura Q."/>
            <person name="Ventura P.R.M."/>
            <person name="Bustos L.R."/>
            <person name="Ovando B.G."/>
            <person name="Terrazas D.I.V."/>
            <person name="Yarhui N.B."/>
            <person name="Cerdeira L."/>
            <person name="Lincopan N."/>
        </authorList>
    </citation>
    <scope>NUCLEOTIDE SEQUENCE [LARGE SCALE GENOMIC DNA]</scope>
    <source>
        <strain evidence="3 5">EcMLT</strain>
    </source>
</reference>
<evidence type="ECO:0000313" key="2">
    <source>
        <dbReference type="EMBL" id="PKD87152.1"/>
    </source>
</evidence>
<reference evidence="1" key="3">
    <citation type="submission" date="2018-06" db="EMBL/GenBank/DDBJ databases">
        <authorList>
            <person name="Ashton P.M."/>
            <person name="Dallman T."/>
            <person name="Nair S."/>
            <person name="De Pinna E."/>
            <person name="Peters T."/>
            <person name="Grant K."/>
        </authorList>
    </citation>
    <scope>NUCLEOTIDE SEQUENCE [LARGE SCALE GENOMIC DNA]</scope>
    <source>
        <strain evidence="1">462023</strain>
    </source>
</reference>
<evidence type="ECO:0000313" key="5">
    <source>
        <dbReference type="Proteomes" id="UP000249482"/>
    </source>
</evidence>
<accession>A0A2I1S180</accession>
<dbReference type="AlphaFoldDB" id="A0A2I1S180"/>
<evidence type="ECO:0000313" key="4">
    <source>
        <dbReference type="Proteomes" id="UP000233549"/>
    </source>
</evidence>
<organism evidence="3 5">
    <name type="scientific">Escherichia coli</name>
    <dbReference type="NCBI Taxonomy" id="562"/>
    <lineage>
        <taxon>Bacteria</taxon>
        <taxon>Pseudomonadati</taxon>
        <taxon>Pseudomonadota</taxon>
        <taxon>Gammaproteobacteria</taxon>
        <taxon>Enterobacterales</taxon>
        <taxon>Enterobacteriaceae</taxon>
        <taxon>Escherichia</taxon>
    </lineage>
</organism>
<protein>
    <submittedName>
        <fullName evidence="3">Uncharacterized protein</fullName>
    </submittedName>
</protein>
<name>A0A2I1S180_ECOLX</name>
<sequence length="34" mass="3833">MNMGFEGQLDENVRFRALKPLLSHHSGDSQTLFG</sequence>
<dbReference type="Proteomes" id="UP000233549">
    <property type="component" value="Unassembled WGS sequence"/>
</dbReference>
<dbReference type="EMBL" id="QKWZ01001360">
    <property type="protein sequence ID" value="PZT58505.1"/>
    <property type="molecule type" value="Genomic_DNA"/>
</dbReference>
<proteinExistence type="predicted"/>
<dbReference type="EMBL" id="PITP01000027">
    <property type="protein sequence ID" value="PKD87152.1"/>
    <property type="molecule type" value="Genomic_DNA"/>
</dbReference>
<gene>
    <name evidence="2" type="ORF">CWS33_22110</name>
    <name evidence="3" type="ORF">DNQ45_30805</name>
    <name evidence="1" type="ORF">DNX30_28055</name>
</gene>
<evidence type="ECO:0000313" key="3">
    <source>
        <dbReference type="EMBL" id="PZT58505.1"/>
    </source>
</evidence>
<evidence type="ECO:0000313" key="1">
    <source>
        <dbReference type="EMBL" id="MJL96482.1"/>
    </source>
</evidence>
<dbReference type="Proteomes" id="UP000249482">
    <property type="component" value="Unassembled WGS sequence"/>
</dbReference>